<dbReference type="AlphaFoldDB" id="E8UZ91"/>
<dbReference type="InterPro" id="IPR032710">
    <property type="entry name" value="NTF2-like_dom_sf"/>
</dbReference>
<sequence length="140" mass="14837">MSKQDNQAVLGKFAEAAGTGKFELFDEVVAADSVDHDPAPGQVAGPDGYRLVFTELHTAFPDIKIELATAVADEDSIAFAYTLTGTHTGPYLGIPGTGKSVKVRGLQISKFKDGKMVERWGSSDQLGILQQIGATELPKA</sequence>
<gene>
    <name evidence="1" type="ordered locus">AciPR4_1285</name>
</gene>
<dbReference type="EMBL" id="CP002467">
    <property type="protein sequence ID" value="ADV82109.1"/>
    <property type="molecule type" value="Genomic_DNA"/>
</dbReference>
<organism evidence="1 2">
    <name type="scientific">Terriglobus saanensis (strain ATCC BAA-1853 / DSM 23119 / SP1PR4)</name>
    <dbReference type="NCBI Taxonomy" id="401053"/>
    <lineage>
        <taxon>Bacteria</taxon>
        <taxon>Pseudomonadati</taxon>
        <taxon>Acidobacteriota</taxon>
        <taxon>Terriglobia</taxon>
        <taxon>Terriglobales</taxon>
        <taxon>Acidobacteriaceae</taxon>
        <taxon>Terriglobus</taxon>
    </lineage>
</organism>
<proteinExistence type="predicted"/>
<dbReference type="HOGENOM" id="CLU_100997_5_0_0"/>
<dbReference type="Proteomes" id="UP000006844">
    <property type="component" value="Chromosome"/>
</dbReference>
<keyword evidence="2" id="KW-1185">Reference proteome</keyword>
<protein>
    <recommendedName>
        <fullName evidence="3">Ester cyclase</fullName>
    </recommendedName>
</protein>
<reference evidence="1 2" key="1">
    <citation type="journal article" date="2012" name="Stand. Genomic Sci.">
        <title>Complete genome sequence of Terriglobus saanensis type strain SP1PR4(T), an Acidobacteria from tundra soil.</title>
        <authorList>
            <person name="Rawat S.R."/>
            <person name="Mannisto M.K."/>
            <person name="Starovoytov V."/>
            <person name="Goodwin L."/>
            <person name="Nolan M."/>
            <person name="Hauser L."/>
            <person name="Land M."/>
            <person name="Davenport K.W."/>
            <person name="Woyke T."/>
            <person name="Haggblom M.M."/>
        </authorList>
    </citation>
    <scope>NUCLEOTIDE SEQUENCE</scope>
    <source>
        <strain evidence="2">ATCC BAA-1853 / DSM 23119 / SP1PR4</strain>
    </source>
</reference>
<dbReference type="STRING" id="401053.AciPR4_1285"/>
<dbReference type="OrthoDB" id="129343at2"/>
<dbReference type="KEGG" id="tsa:AciPR4_1285"/>
<dbReference type="PANTHER" id="PTHR38436:SF1">
    <property type="entry name" value="ESTER CYCLASE"/>
    <property type="match status" value="1"/>
</dbReference>
<evidence type="ECO:0000313" key="2">
    <source>
        <dbReference type="Proteomes" id="UP000006844"/>
    </source>
</evidence>
<dbReference type="InterPro" id="IPR009959">
    <property type="entry name" value="Cyclase_SnoaL-like"/>
</dbReference>
<dbReference type="RefSeq" id="WP_013567842.1">
    <property type="nucleotide sequence ID" value="NC_014963.1"/>
</dbReference>
<dbReference type="SUPFAM" id="SSF54427">
    <property type="entry name" value="NTF2-like"/>
    <property type="match status" value="1"/>
</dbReference>
<dbReference type="Gene3D" id="3.10.450.50">
    <property type="match status" value="1"/>
</dbReference>
<evidence type="ECO:0000313" key="1">
    <source>
        <dbReference type="EMBL" id="ADV82109.1"/>
    </source>
</evidence>
<dbReference type="eggNOG" id="COG5485">
    <property type="taxonomic scope" value="Bacteria"/>
</dbReference>
<evidence type="ECO:0008006" key="3">
    <source>
        <dbReference type="Google" id="ProtNLM"/>
    </source>
</evidence>
<dbReference type="GO" id="GO:0030638">
    <property type="term" value="P:polyketide metabolic process"/>
    <property type="evidence" value="ECO:0007669"/>
    <property type="project" value="InterPro"/>
</dbReference>
<accession>E8UZ91</accession>
<dbReference type="PANTHER" id="PTHR38436">
    <property type="entry name" value="POLYKETIDE CYCLASE SNOAL-LIKE DOMAIN"/>
    <property type="match status" value="1"/>
</dbReference>
<dbReference type="Pfam" id="PF07366">
    <property type="entry name" value="SnoaL"/>
    <property type="match status" value="1"/>
</dbReference>
<name>E8UZ91_TERSS</name>